<evidence type="ECO:0000256" key="7">
    <source>
        <dbReference type="SAM" id="SignalP"/>
    </source>
</evidence>
<dbReference type="EMBL" id="CP001684">
    <property type="protein sequence ID" value="ACV23438.1"/>
    <property type="molecule type" value="Genomic_DNA"/>
</dbReference>
<dbReference type="InterPro" id="IPR019931">
    <property type="entry name" value="LPXTG_anchor"/>
</dbReference>
<keyword evidence="6" id="KW-1133">Transmembrane helix</keyword>
<dbReference type="PROSITE" id="PS50847">
    <property type="entry name" value="GRAM_POS_ANCHORING"/>
    <property type="match status" value="1"/>
</dbReference>
<evidence type="ECO:0000256" key="4">
    <source>
        <dbReference type="ARBA" id="ARBA00023088"/>
    </source>
</evidence>
<dbReference type="GO" id="GO:0005975">
    <property type="term" value="P:carbohydrate metabolic process"/>
    <property type="evidence" value="ECO:0007669"/>
    <property type="project" value="UniProtKB-ARBA"/>
</dbReference>
<dbReference type="Pfam" id="PF05738">
    <property type="entry name" value="Cna_B"/>
    <property type="match status" value="1"/>
</dbReference>
<evidence type="ECO:0000256" key="3">
    <source>
        <dbReference type="ARBA" id="ARBA00022729"/>
    </source>
</evidence>
<keyword evidence="2" id="KW-0964">Secreted</keyword>
<dbReference type="CDD" id="cd00222">
    <property type="entry name" value="CollagenBindB"/>
    <property type="match status" value="1"/>
</dbReference>
<keyword evidence="3 7" id="KW-0732">Signal</keyword>
<proteinExistence type="predicted"/>
<reference evidence="9 10" key="1">
    <citation type="journal article" date="2009" name="Stand. Genomic Sci.">
        <title>Complete genome sequence of Slackia heliotrinireducens type strain (RHS 1).</title>
        <authorList>
            <person name="Pukall R."/>
            <person name="Lapidus A."/>
            <person name="Nolan M."/>
            <person name="Copeland A."/>
            <person name="Glavina Del Rio T."/>
            <person name="Lucas S."/>
            <person name="Chen F."/>
            <person name="Tice H."/>
            <person name="Cheng J.F."/>
            <person name="Chertkov O."/>
            <person name="Bruce D."/>
            <person name="Goodwin L."/>
            <person name="Kuske C."/>
            <person name="Brettin T."/>
            <person name="Detter J.C."/>
            <person name="Han C."/>
            <person name="Pitluck S."/>
            <person name="Pati A."/>
            <person name="Mavrommatis K."/>
            <person name="Ivanova N."/>
            <person name="Ovchinnikova G."/>
            <person name="Chen A."/>
            <person name="Palaniappan K."/>
            <person name="Schneider S."/>
            <person name="Rohde M."/>
            <person name="Chain P."/>
            <person name="D'haeseleer P."/>
            <person name="Goker M."/>
            <person name="Bristow J."/>
            <person name="Eisen J.A."/>
            <person name="Markowitz V."/>
            <person name="Kyrpides N.C."/>
            <person name="Klenk H.P."/>
            <person name="Hugenholtz P."/>
        </authorList>
    </citation>
    <scope>NUCLEOTIDE SEQUENCE [LARGE SCALE GENOMIC DNA]</scope>
    <source>
        <strain evidence="10">ATCC 29202 / DSM 20476 / NCTC 11029 / RHS 1</strain>
    </source>
</reference>
<dbReference type="RefSeq" id="WP_012799537.1">
    <property type="nucleotide sequence ID" value="NC_013165.1"/>
</dbReference>
<keyword evidence="6" id="KW-0812">Transmembrane</keyword>
<dbReference type="STRING" id="471855.Shel_24300"/>
<accession>C7N1Z7</accession>
<dbReference type="Gene3D" id="2.60.40.10">
    <property type="entry name" value="Immunoglobulins"/>
    <property type="match status" value="1"/>
</dbReference>
<feature type="signal peptide" evidence="7">
    <location>
        <begin position="1"/>
        <end position="34"/>
    </location>
</feature>
<evidence type="ECO:0000256" key="1">
    <source>
        <dbReference type="ARBA" id="ARBA00022512"/>
    </source>
</evidence>
<gene>
    <name evidence="9" type="ordered locus">Shel_24300</name>
</gene>
<dbReference type="Proteomes" id="UP000002026">
    <property type="component" value="Chromosome"/>
</dbReference>
<name>C7N1Z7_SLAHD</name>
<evidence type="ECO:0000256" key="5">
    <source>
        <dbReference type="SAM" id="MobiDB-lite"/>
    </source>
</evidence>
<dbReference type="HOGENOM" id="CLU_764832_0_0_11"/>
<feature type="compositionally biased region" description="Acidic residues" evidence="5">
    <location>
        <begin position="285"/>
        <end position="294"/>
    </location>
</feature>
<evidence type="ECO:0000256" key="2">
    <source>
        <dbReference type="ARBA" id="ARBA00022525"/>
    </source>
</evidence>
<evidence type="ECO:0000313" key="9">
    <source>
        <dbReference type="EMBL" id="ACV23438.1"/>
    </source>
</evidence>
<sequence length="362" mass="39606">MIATMTRMRSLMVLALAALLLTCMAALLPQAAYAQEDAALNGEDVVHIHLHDSDNVVHPSHIRLELYEVASGSWYEGELHLLSDFPESATHHNVDDVAAHSPETAADLEVWVKRDHPVEPLAVVESDANGDVVFDHLEDGVYLVCQQNKDGDSNGKHYDVEVMPFLIEEPMMNEEGELLFDYDCDPKIEVHVLGEDSMDVSVEKHWIDSNNQAGLRPNSIQVALLCNGEAYDMVTLDASMNWCYTWSGLASDQEWSVQEVNVPKGYTAKVTRENNTFILTNTVQPDEEQNPPDEGDGKPGKKGGNNTPSQKSGKGSSGWAGHLPQTGDGLELGMLVAAAGVSFCVLALATVARSKRRAKRSE</sequence>
<dbReference type="InterPro" id="IPR008454">
    <property type="entry name" value="Collagen-bd_Cna-like_B-typ_dom"/>
</dbReference>
<keyword evidence="6" id="KW-0472">Membrane</keyword>
<feature type="domain" description="Gram-positive cocci surface proteins LPxTG" evidence="8">
    <location>
        <begin position="323"/>
        <end position="362"/>
    </location>
</feature>
<dbReference type="SUPFAM" id="SSF49478">
    <property type="entry name" value="Cna protein B-type domain"/>
    <property type="match status" value="1"/>
</dbReference>
<evidence type="ECO:0000259" key="8">
    <source>
        <dbReference type="PROSITE" id="PS50847"/>
    </source>
</evidence>
<feature type="region of interest" description="Disordered" evidence="5">
    <location>
        <begin position="281"/>
        <end position="322"/>
    </location>
</feature>
<dbReference type="InterPro" id="IPR013783">
    <property type="entry name" value="Ig-like_fold"/>
</dbReference>
<keyword evidence="1" id="KW-0134">Cell wall</keyword>
<keyword evidence="4" id="KW-0572">Peptidoglycan-anchor</keyword>
<evidence type="ECO:0000256" key="6">
    <source>
        <dbReference type="SAM" id="Phobius"/>
    </source>
</evidence>
<dbReference type="KEGG" id="shi:Shel_24300"/>
<feature type="transmembrane region" description="Helical" evidence="6">
    <location>
        <begin position="332"/>
        <end position="352"/>
    </location>
</feature>
<dbReference type="AlphaFoldDB" id="C7N1Z7"/>
<dbReference type="Gene3D" id="2.60.40.1140">
    <property type="entry name" value="Collagen-binding surface protein Cna, B-type domain"/>
    <property type="match status" value="1"/>
</dbReference>
<keyword evidence="10" id="KW-1185">Reference proteome</keyword>
<feature type="chain" id="PRO_5002980617" description="Gram-positive cocci surface proteins LPxTG domain-containing protein" evidence="7">
    <location>
        <begin position="35"/>
        <end position="362"/>
    </location>
</feature>
<dbReference type="eggNOG" id="COG4932">
    <property type="taxonomic scope" value="Bacteria"/>
</dbReference>
<protein>
    <recommendedName>
        <fullName evidence="8">Gram-positive cocci surface proteins LPxTG domain-containing protein</fullName>
    </recommendedName>
</protein>
<evidence type="ECO:0000313" key="10">
    <source>
        <dbReference type="Proteomes" id="UP000002026"/>
    </source>
</evidence>
<organism evidence="9 10">
    <name type="scientific">Slackia heliotrinireducens (strain ATCC 29202 / DSM 20476 / NCTC 11029 / RHS 1)</name>
    <name type="common">Peptococcus heliotrinreducens</name>
    <dbReference type="NCBI Taxonomy" id="471855"/>
    <lineage>
        <taxon>Bacteria</taxon>
        <taxon>Bacillati</taxon>
        <taxon>Actinomycetota</taxon>
        <taxon>Coriobacteriia</taxon>
        <taxon>Eggerthellales</taxon>
        <taxon>Eggerthellaceae</taxon>
        <taxon>Slackia</taxon>
    </lineage>
</organism>